<dbReference type="Proteomes" id="UP000029549">
    <property type="component" value="Unassembled WGS sequence"/>
</dbReference>
<keyword evidence="1" id="KW-1133">Transmembrane helix</keyword>
<feature type="transmembrane region" description="Helical" evidence="1">
    <location>
        <begin position="21"/>
        <end position="42"/>
    </location>
</feature>
<dbReference type="AlphaFoldDB" id="A0A0E3BMQ7"/>
<keyword evidence="3" id="KW-1185">Reference proteome</keyword>
<feature type="transmembrane region" description="Helical" evidence="1">
    <location>
        <begin position="112"/>
        <end position="130"/>
    </location>
</feature>
<proteinExistence type="predicted"/>
<reference evidence="2 3" key="1">
    <citation type="submission" date="2013-09" db="EMBL/GenBank/DDBJ databases">
        <title>High correlation between genotypes and phenotypes of environmental bacteria Comamonas testosteroni strains.</title>
        <authorList>
            <person name="Liu L."/>
            <person name="Zhu W."/>
            <person name="Xia X."/>
            <person name="Xu B."/>
            <person name="Luo M."/>
            <person name="Wang G."/>
        </authorList>
    </citation>
    <scope>NUCLEOTIDE SEQUENCE [LARGE SCALE GENOMIC DNA]</scope>
    <source>
        <strain evidence="2 3">DF2</strain>
    </source>
</reference>
<dbReference type="Pfam" id="PF11158">
    <property type="entry name" value="DUF2938"/>
    <property type="match status" value="1"/>
</dbReference>
<evidence type="ECO:0000313" key="3">
    <source>
        <dbReference type="Proteomes" id="UP000029549"/>
    </source>
</evidence>
<dbReference type="RefSeq" id="WP_423200974.1">
    <property type="nucleotide sequence ID" value="NZ_AWTM01000103.1"/>
</dbReference>
<keyword evidence="1" id="KW-0472">Membrane</keyword>
<dbReference type="EMBL" id="AWTP01000175">
    <property type="protein sequence ID" value="KGH02959.1"/>
    <property type="molecule type" value="Genomic_DNA"/>
</dbReference>
<protein>
    <submittedName>
        <fullName evidence="2">Membrane protein</fullName>
    </submittedName>
</protein>
<feature type="transmembrane region" description="Helical" evidence="1">
    <location>
        <begin position="84"/>
        <end position="105"/>
    </location>
</feature>
<evidence type="ECO:0000313" key="2">
    <source>
        <dbReference type="EMBL" id="KGH02959.1"/>
    </source>
</evidence>
<dbReference type="InterPro" id="IPR021329">
    <property type="entry name" value="DUF2938"/>
</dbReference>
<name>A0A0E3BMQ7_9BURK</name>
<accession>A0A0E3BMQ7</accession>
<gene>
    <name evidence="2" type="ORF">P608_25925</name>
</gene>
<feature type="transmembrane region" description="Helical" evidence="1">
    <location>
        <begin position="150"/>
        <end position="171"/>
    </location>
</feature>
<sequence>MVHITVNHQKQYEKMTKLTNGWTLIFGLGVGATLLMDLWSAVLRRMGIATLNYAMLGRWCLHWRNGIWFHKSIKEAEPMGGENVVGWTLHYLTGIAFAQVFVLVTGRQWIEVPALAPALIFGAATVLFPWTVLQPALGAGFASAKTPRPWLSRVVSLATHLVFGASLYLCARAFTAL</sequence>
<comment type="caution">
    <text evidence="2">The sequence shown here is derived from an EMBL/GenBank/DDBJ whole genome shotgun (WGS) entry which is preliminary data.</text>
</comment>
<organism evidence="2 3">
    <name type="scientific">Comamonas thiooxydans</name>
    <dbReference type="NCBI Taxonomy" id="363952"/>
    <lineage>
        <taxon>Bacteria</taxon>
        <taxon>Pseudomonadati</taxon>
        <taxon>Pseudomonadota</taxon>
        <taxon>Betaproteobacteria</taxon>
        <taxon>Burkholderiales</taxon>
        <taxon>Comamonadaceae</taxon>
        <taxon>Comamonas</taxon>
    </lineage>
</organism>
<keyword evidence="1" id="KW-0812">Transmembrane</keyword>
<evidence type="ECO:0000256" key="1">
    <source>
        <dbReference type="SAM" id="Phobius"/>
    </source>
</evidence>